<reference evidence="3 4" key="1">
    <citation type="submission" date="2019-10" db="EMBL/GenBank/DDBJ databases">
        <authorList>
            <person name="Nie G."/>
            <person name="Ming H."/>
            <person name="Yi B."/>
        </authorList>
    </citation>
    <scope>NUCLEOTIDE SEQUENCE [LARGE SCALE GENOMIC DNA]</scope>
    <source>
        <strain evidence="3 4">CFH 90414</strain>
    </source>
</reference>
<keyword evidence="4" id="KW-1185">Reference proteome</keyword>
<sequence>MTTNVQTRLTGPLATTRDLSGHRAVVTGGAGGIGTVTTRALAERGATVYIGARHTERAEVVRHSVLAAHRLPRTRIQVVALDLTDADSIRRFADEVGQAPIQTLVLNAAMSSVPFGRDANGTELQFATNHLGHFALTGGLLPALESSAGARVVTVSSALYPNGKLDLGRLDDPSGYSPGRAYIRSKLANAVFAVELDRRLVTAGGAVRSFGAHPGMARTPLHTTYPSAVTRVVTGMLARTIGRDPEPADIGILAAALSTEVTPDLFWGPIGSRRNPHAIGVPYARPAKDRALGAALWSASETLTGVSFLSGSEPAIR</sequence>
<comment type="similarity">
    <text evidence="1">Belongs to the short-chain dehydrogenases/reductases (SDR) family.</text>
</comment>
<proteinExistence type="inferred from homology"/>
<dbReference type="SUPFAM" id="SSF51735">
    <property type="entry name" value="NAD(P)-binding Rossmann-fold domains"/>
    <property type="match status" value="1"/>
</dbReference>
<dbReference type="Pfam" id="PF00106">
    <property type="entry name" value="adh_short"/>
    <property type="match status" value="1"/>
</dbReference>
<name>A0A6I2F3V8_9MICO</name>
<dbReference type="InterPro" id="IPR036291">
    <property type="entry name" value="NAD(P)-bd_dom_sf"/>
</dbReference>
<accession>A0A6I2F3V8</accession>
<organism evidence="3 4">
    <name type="scientific">Agromyces agglutinans</name>
    <dbReference type="NCBI Taxonomy" id="2662258"/>
    <lineage>
        <taxon>Bacteria</taxon>
        <taxon>Bacillati</taxon>
        <taxon>Actinomycetota</taxon>
        <taxon>Actinomycetes</taxon>
        <taxon>Micrococcales</taxon>
        <taxon>Microbacteriaceae</taxon>
        <taxon>Agromyces</taxon>
    </lineage>
</organism>
<evidence type="ECO:0000313" key="4">
    <source>
        <dbReference type="Proteomes" id="UP000431080"/>
    </source>
</evidence>
<dbReference type="PRINTS" id="PR00081">
    <property type="entry name" value="GDHRDH"/>
</dbReference>
<gene>
    <name evidence="3" type="ORF">GE115_00690</name>
</gene>
<dbReference type="InterPro" id="IPR002347">
    <property type="entry name" value="SDR_fam"/>
</dbReference>
<protein>
    <submittedName>
        <fullName evidence="3">SDR family NAD(P)-dependent oxidoreductase</fullName>
    </submittedName>
</protein>
<dbReference type="EMBL" id="WJIF01000001">
    <property type="protein sequence ID" value="MRG58397.1"/>
    <property type="molecule type" value="Genomic_DNA"/>
</dbReference>
<keyword evidence="2" id="KW-0560">Oxidoreductase</keyword>
<evidence type="ECO:0000256" key="2">
    <source>
        <dbReference type="ARBA" id="ARBA00023002"/>
    </source>
</evidence>
<evidence type="ECO:0000256" key="1">
    <source>
        <dbReference type="ARBA" id="ARBA00006484"/>
    </source>
</evidence>
<dbReference type="AlphaFoldDB" id="A0A6I2F3V8"/>
<dbReference type="GO" id="GO:0016491">
    <property type="term" value="F:oxidoreductase activity"/>
    <property type="evidence" value="ECO:0007669"/>
    <property type="project" value="UniProtKB-KW"/>
</dbReference>
<comment type="caution">
    <text evidence="3">The sequence shown here is derived from an EMBL/GenBank/DDBJ whole genome shotgun (WGS) entry which is preliminary data.</text>
</comment>
<dbReference type="PANTHER" id="PTHR24320:SF148">
    <property type="entry name" value="NAD(P)-BINDING ROSSMANN-FOLD SUPERFAMILY PROTEIN"/>
    <property type="match status" value="1"/>
</dbReference>
<evidence type="ECO:0000313" key="3">
    <source>
        <dbReference type="EMBL" id="MRG58397.1"/>
    </source>
</evidence>
<dbReference type="RefSeq" id="WP_153682917.1">
    <property type="nucleotide sequence ID" value="NZ_WJIF01000001.1"/>
</dbReference>
<dbReference type="Proteomes" id="UP000431080">
    <property type="component" value="Unassembled WGS sequence"/>
</dbReference>
<dbReference type="PANTHER" id="PTHR24320">
    <property type="entry name" value="RETINOL DEHYDROGENASE"/>
    <property type="match status" value="1"/>
</dbReference>
<dbReference type="Gene3D" id="3.40.50.720">
    <property type="entry name" value="NAD(P)-binding Rossmann-like Domain"/>
    <property type="match status" value="1"/>
</dbReference>